<evidence type="ECO:0000313" key="1">
    <source>
        <dbReference type="EMBL" id="MBK7673267.1"/>
    </source>
</evidence>
<gene>
    <name evidence="1" type="ORF">IPJ27_00055</name>
</gene>
<organism evidence="1 2">
    <name type="scientific">Candidatus Accumulibacter proximus</name>
    <dbReference type="NCBI Taxonomy" id="2954385"/>
    <lineage>
        <taxon>Bacteria</taxon>
        <taxon>Pseudomonadati</taxon>
        <taxon>Pseudomonadota</taxon>
        <taxon>Betaproteobacteria</taxon>
        <taxon>Candidatus Accumulibacter</taxon>
    </lineage>
</organism>
<dbReference type="AlphaFoldDB" id="A0A935UE69"/>
<sequence length="92" mass="10160">MPRFALLAMPVRIVMNLLSGSNTPFDSMPVPVQTIMRFSPSTHFVARAQAILFRHGGLAAGWKEFRATAVNDAVLFTAPPPRFRKTVSEMEG</sequence>
<comment type="caution">
    <text evidence="1">The sequence shown here is derived from an EMBL/GenBank/DDBJ whole genome shotgun (WGS) entry which is preliminary data.</text>
</comment>
<dbReference type="EMBL" id="JADJMH010000001">
    <property type="protein sequence ID" value="MBK7673267.1"/>
    <property type="molecule type" value="Genomic_DNA"/>
</dbReference>
<evidence type="ECO:0000313" key="2">
    <source>
        <dbReference type="Proteomes" id="UP000697998"/>
    </source>
</evidence>
<accession>A0A935UE69</accession>
<proteinExistence type="predicted"/>
<protein>
    <submittedName>
        <fullName evidence="1">ABC transporter permease</fullName>
    </submittedName>
</protein>
<dbReference type="Proteomes" id="UP000697998">
    <property type="component" value="Unassembled WGS sequence"/>
</dbReference>
<name>A0A935UE69_9PROT</name>
<reference evidence="1 2" key="1">
    <citation type="submission" date="2020-10" db="EMBL/GenBank/DDBJ databases">
        <title>Connecting structure to function with the recovery of over 1000 high-quality activated sludge metagenome-assembled genomes encoding full-length rRNA genes using long-read sequencing.</title>
        <authorList>
            <person name="Singleton C.M."/>
            <person name="Petriglieri F."/>
            <person name="Kristensen J.M."/>
            <person name="Kirkegaard R.H."/>
            <person name="Michaelsen T.Y."/>
            <person name="Andersen M.H."/>
            <person name="Karst S.M."/>
            <person name="Dueholm M.S."/>
            <person name="Nielsen P.H."/>
            <person name="Albertsen M."/>
        </authorList>
    </citation>
    <scope>NUCLEOTIDE SEQUENCE [LARGE SCALE GENOMIC DNA]</scope>
    <source>
        <strain evidence="1">EsbW_18-Q3-R4-48_BATAC.285</strain>
    </source>
</reference>